<evidence type="ECO:0000313" key="3">
    <source>
        <dbReference type="Proteomes" id="UP001596109"/>
    </source>
</evidence>
<feature type="domain" description="ChsH2 C-terminal OB-fold" evidence="1">
    <location>
        <begin position="64"/>
        <end position="129"/>
    </location>
</feature>
<dbReference type="PANTHER" id="PTHR34075:SF5">
    <property type="entry name" value="BLR3430 PROTEIN"/>
    <property type="match status" value="1"/>
</dbReference>
<dbReference type="InterPro" id="IPR012340">
    <property type="entry name" value="NA-bd_OB-fold"/>
</dbReference>
<dbReference type="Proteomes" id="UP001596109">
    <property type="component" value="Unassembled WGS sequence"/>
</dbReference>
<dbReference type="EMBL" id="JBHSNO010000006">
    <property type="protein sequence ID" value="MFC5589742.1"/>
    <property type="molecule type" value="Genomic_DNA"/>
</dbReference>
<dbReference type="Pfam" id="PF01796">
    <property type="entry name" value="OB_ChsH2_C"/>
    <property type="match status" value="1"/>
</dbReference>
<protein>
    <submittedName>
        <fullName evidence="2">Zn-ribbon domain-containing OB-fold protein</fullName>
    </submittedName>
</protein>
<dbReference type="InterPro" id="IPR052513">
    <property type="entry name" value="Thioester_dehydratase-like"/>
</dbReference>
<evidence type="ECO:0000313" key="2">
    <source>
        <dbReference type="EMBL" id="MFC5589742.1"/>
    </source>
</evidence>
<proteinExistence type="predicted"/>
<name>A0ABW0TJS9_9BACL</name>
<comment type="caution">
    <text evidence="2">The sequence shown here is derived from an EMBL/GenBank/DDBJ whole genome shotgun (WGS) entry which is preliminary data.</text>
</comment>
<organism evidence="2 3">
    <name type="scientific">Sporosarcina soli</name>
    <dbReference type="NCBI Taxonomy" id="334736"/>
    <lineage>
        <taxon>Bacteria</taxon>
        <taxon>Bacillati</taxon>
        <taxon>Bacillota</taxon>
        <taxon>Bacilli</taxon>
        <taxon>Bacillales</taxon>
        <taxon>Caryophanaceae</taxon>
        <taxon>Sporosarcina</taxon>
    </lineage>
</organism>
<dbReference type="SUPFAM" id="SSF50249">
    <property type="entry name" value="Nucleic acid-binding proteins"/>
    <property type="match status" value="1"/>
</dbReference>
<dbReference type="InterPro" id="IPR002878">
    <property type="entry name" value="ChsH2_C"/>
</dbReference>
<sequence>MNAVNVTEETLFRPLPKLDSVLFKPFLEGATKGKLLVQECQQTKKKIWPPRLISPYAPDAELRWVPIEGKGKVYTFNVVHRAFFPYYKEKVPYAIVIVELEDGIRMLGNTMGINPNSISIGMPMEVAFEKVDEEIVLVHWQPQKDD</sequence>
<evidence type="ECO:0000259" key="1">
    <source>
        <dbReference type="Pfam" id="PF01796"/>
    </source>
</evidence>
<accession>A0ABW0TJS9</accession>
<gene>
    <name evidence="2" type="ORF">ACFPRA_12625</name>
</gene>
<reference evidence="3" key="1">
    <citation type="journal article" date="2019" name="Int. J. Syst. Evol. Microbiol.">
        <title>The Global Catalogue of Microorganisms (GCM) 10K type strain sequencing project: providing services to taxonomists for standard genome sequencing and annotation.</title>
        <authorList>
            <consortium name="The Broad Institute Genomics Platform"/>
            <consortium name="The Broad Institute Genome Sequencing Center for Infectious Disease"/>
            <person name="Wu L."/>
            <person name="Ma J."/>
        </authorList>
    </citation>
    <scope>NUCLEOTIDE SEQUENCE [LARGE SCALE GENOMIC DNA]</scope>
    <source>
        <strain evidence="3">CGMCC 4.1434</strain>
    </source>
</reference>
<dbReference type="RefSeq" id="WP_381435092.1">
    <property type="nucleotide sequence ID" value="NZ_JBHSNO010000006.1"/>
</dbReference>
<dbReference type="PANTHER" id="PTHR34075">
    <property type="entry name" value="BLR3430 PROTEIN"/>
    <property type="match status" value="1"/>
</dbReference>
<keyword evidence="3" id="KW-1185">Reference proteome</keyword>